<dbReference type="AlphaFoldDB" id="A0A9X1TWV4"/>
<evidence type="ECO:0000313" key="3">
    <source>
        <dbReference type="Proteomes" id="UP001139410"/>
    </source>
</evidence>
<dbReference type="EMBL" id="JAKFGM010000001">
    <property type="protein sequence ID" value="MCF2514465.1"/>
    <property type="molecule type" value="Genomic_DNA"/>
</dbReference>
<gene>
    <name evidence="2" type="ORF">LVY65_05215</name>
</gene>
<dbReference type="RefSeq" id="WP_235066927.1">
    <property type="nucleotide sequence ID" value="NZ_JAKFGM010000001.1"/>
</dbReference>
<accession>A0A9X1TWV4</accession>
<reference evidence="2" key="1">
    <citation type="submission" date="2022-01" db="EMBL/GenBank/DDBJ databases">
        <authorList>
            <person name="Jo J.-H."/>
            <person name="Im W.-T."/>
        </authorList>
    </citation>
    <scope>NUCLEOTIDE SEQUENCE</scope>
    <source>
        <strain evidence="2">G124</strain>
    </source>
</reference>
<keyword evidence="1" id="KW-0812">Transmembrane</keyword>
<keyword evidence="1" id="KW-0472">Membrane</keyword>
<keyword evidence="1" id="KW-1133">Transmembrane helix</keyword>
<comment type="caution">
    <text evidence="2">The sequence shown here is derived from an EMBL/GenBank/DDBJ whole genome shotgun (WGS) entry which is preliminary data.</text>
</comment>
<proteinExistence type="predicted"/>
<protein>
    <submittedName>
        <fullName evidence="2">Uncharacterized protein</fullName>
    </submittedName>
</protein>
<name>A0A9X1TWV4_9SPHN</name>
<feature type="transmembrane region" description="Helical" evidence="1">
    <location>
        <begin position="12"/>
        <end position="32"/>
    </location>
</feature>
<dbReference type="Proteomes" id="UP001139410">
    <property type="component" value="Unassembled WGS sequence"/>
</dbReference>
<evidence type="ECO:0000313" key="2">
    <source>
        <dbReference type="EMBL" id="MCF2514465.1"/>
    </source>
</evidence>
<sequence length="157" mass="16210">MAWAKKHPVEVTAEWVAPALLAAAASWAAWMAGLSQAATAAVGVVAVSVAIVALRFAGGAANATEAGFEPVPIEGAASTSDELLLDDPLVEIAGDSRVVQLFARTEPTPGELVLRIEDYLNDGRRAPQPDPAKPDQRPADASAALHAALANIRASLR</sequence>
<keyword evidence="3" id="KW-1185">Reference proteome</keyword>
<evidence type="ECO:0000256" key="1">
    <source>
        <dbReference type="SAM" id="Phobius"/>
    </source>
</evidence>
<feature type="transmembrane region" description="Helical" evidence="1">
    <location>
        <begin position="38"/>
        <end position="57"/>
    </location>
</feature>
<organism evidence="2 3">
    <name type="scientific">Sphingomonas cremea</name>
    <dbReference type="NCBI Taxonomy" id="2904799"/>
    <lineage>
        <taxon>Bacteria</taxon>
        <taxon>Pseudomonadati</taxon>
        <taxon>Pseudomonadota</taxon>
        <taxon>Alphaproteobacteria</taxon>
        <taxon>Sphingomonadales</taxon>
        <taxon>Sphingomonadaceae</taxon>
        <taxon>Sphingomonas</taxon>
    </lineage>
</organism>